<keyword evidence="2" id="KW-0732">Signal</keyword>
<dbReference type="InterPro" id="IPR013780">
    <property type="entry name" value="Glyco_hydro_b"/>
</dbReference>
<evidence type="ECO:0000256" key="2">
    <source>
        <dbReference type="ARBA" id="ARBA00022729"/>
    </source>
</evidence>
<dbReference type="InterPro" id="IPR017853">
    <property type="entry name" value="GH"/>
</dbReference>
<dbReference type="AlphaFoldDB" id="A0A6B8RN32"/>
<accession>A0A6B8RN32</accession>
<dbReference type="InterPro" id="IPR001139">
    <property type="entry name" value="Glyco_hydro_30"/>
</dbReference>
<reference evidence="6" key="1">
    <citation type="submission" date="2018-11" db="EMBL/GenBank/DDBJ databases">
        <title>Complete genome sequence of Paenibacillus sp. ML311-T8.</title>
        <authorList>
            <person name="Nam Y.-D."/>
            <person name="Kang J."/>
            <person name="Chung W.-H."/>
            <person name="Park Y.S."/>
        </authorList>
    </citation>
    <scope>NUCLEOTIDE SEQUENCE [LARGE SCALE GENOMIC DNA]</scope>
    <source>
        <strain evidence="6">ML311-T8</strain>
    </source>
</reference>
<dbReference type="InterPro" id="IPR039514">
    <property type="entry name" value="6GAL-like"/>
</dbReference>
<dbReference type="KEGG" id="ppsc:EHS13_23930"/>
<sequence>MYTKGFKTPNKKRGTGEKMFKSKSMKKMVLCLAATALVFSSLTSVTKTSYAADGIVTISWNSENQEIDGFGVSGAFHQAYQLQQSNSTVQNQVLDLLFSTSNGAGFSIVRNDVGDSGIWNDVASWPHTSIEPTQGNYNTDVLNDDQLWFMNQAKSRGTSRFFSTVWSPPGWMKTNGTVEHGGSLRTDMYQAYADYLAKYINDYKSKFGIDLYAISIANEPNNNTYYSSTDWSGTQFRDFISNNLIPTFDSNNIRSKVIVGEMAEWTESLTTDSLNDGTASSRVDITGTHAYDAGTGILPVTQSKNKKTWQTEVSNMGPNDNTLNDQLYWAKLINSHMLSNTSAWLYWWGVTVKNGDGEALINRLNPINNTYTVAKRLYAIANFSRFIRPGFVRITADTNPTPDVYLTAYKNKSDGKFVVVAINDSTSNKSIDFSLNGFTASSVTPYRTSSTENLAQLSNVSVTNGTTLSTTLNSKSITTFVGTATSTGNSGLQLYYDDFESGAIGQNAAGWSTDGGTWQVFQPPGNTKEYQKTSAGDNTSITGSTWSNYYVQGYIKLVNDTLGGVALLGRVQDNSHYYQLELKRDTAGKRKWWIWRNNGGSWMQIASGYYPYASNTYYLTRLDMNGSKLSASISTDFGNSFVTLGSGQDTLYSSGKIGVRSWGTGGSFDAIKAVRDN</sequence>
<evidence type="ECO:0000256" key="1">
    <source>
        <dbReference type="ARBA" id="ARBA00005382"/>
    </source>
</evidence>
<dbReference type="PANTHER" id="PTHR11069">
    <property type="entry name" value="GLUCOSYLCERAMIDASE"/>
    <property type="match status" value="1"/>
</dbReference>
<dbReference type="PANTHER" id="PTHR11069:SF38">
    <property type="entry name" value="GLUCURONOXYLANASE XYNC"/>
    <property type="match status" value="1"/>
</dbReference>
<dbReference type="SUPFAM" id="SSF51011">
    <property type="entry name" value="Glycosyl hydrolase domain"/>
    <property type="match status" value="1"/>
</dbReference>
<dbReference type="Pfam" id="PF14587">
    <property type="entry name" value="Glyco_hydr_30_2"/>
    <property type="match status" value="1"/>
</dbReference>
<organism evidence="5 6">
    <name type="scientific">Paenibacillus psychroresistens</name>
    <dbReference type="NCBI Taxonomy" id="1778678"/>
    <lineage>
        <taxon>Bacteria</taxon>
        <taxon>Bacillati</taxon>
        <taxon>Bacillota</taxon>
        <taxon>Bacilli</taxon>
        <taxon>Bacillales</taxon>
        <taxon>Paenibacillaceae</taxon>
        <taxon>Paenibacillus</taxon>
    </lineage>
</organism>
<dbReference type="GO" id="GO:0016020">
    <property type="term" value="C:membrane"/>
    <property type="evidence" value="ECO:0007669"/>
    <property type="project" value="GOC"/>
</dbReference>
<evidence type="ECO:0000256" key="3">
    <source>
        <dbReference type="ARBA" id="ARBA00022801"/>
    </source>
</evidence>
<dbReference type="SUPFAM" id="SSF51445">
    <property type="entry name" value="(Trans)glycosidases"/>
    <property type="match status" value="1"/>
</dbReference>
<dbReference type="EMBL" id="CP034235">
    <property type="protein sequence ID" value="QGQ97720.1"/>
    <property type="molecule type" value="Genomic_DNA"/>
</dbReference>
<dbReference type="Gene3D" id="2.60.40.1180">
    <property type="entry name" value="Golgi alpha-mannosidase II"/>
    <property type="match status" value="1"/>
</dbReference>
<dbReference type="Proteomes" id="UP000426246">
    <property type="component" value="Chromosome"/>
</dbReference>
<evidence type="ECO:0000313" key="6">
    <source>
        <dbReference type="Proteomes" id="UP000426246"/>
    </source>
</evidence>
<name>A0A6B8RN32_9BACL</name>
<dbReference type="Gene3D" id="3.20.20.80">
    <property type="entry name" value="Glycosidases"/>
    <property type="match status" value="1"/>
</dbReference>
<protein>
    <recommendedName>
        <fullName evidence="4">Endo-beta-1,6-galactanase-like domain-containing protein</fullName>
    </recommendedName>
</protein>
<keyword evidence="6" id="KW-1185">Reference proteome</keyword>
<gene>
    <name evidence="5" type="ORF">EHS13_23930</name>
</gene>
<evidence type="ECO:0000313" key="5">
    <source>
        <dbReference type="EMBL" id="QGQ97720.1"/>
    </source>
</evidence>
<feature type="domain" description="Endo-beta-1,6-galactanase-like" evidence="4">
    <location>
        <begin position="56"/>
        <end position="273"/>
    </location>
</feature>
<dbReference type="Gene3D" id="2.60.120.560">
    <property type="entry name" value="Exo-inulinase, domain 1"/>
    <property type="match status" value="1"/>
</dbReference>
<dbReference type="GO" id="GO:0006665">
    <property type="term" value="P:sphingolipid metabolic process"/>
    <property type="evidence" value="ECO:0007669"/>
    <property type="project" value="InterPro"/>
</dbReference>
<comment type="similarity">
    <text evidence="1">Belongs to the glycosyl hydrolase 30 family.</text>
</comment>
<proteinExistence type="inferred from homology"/>
<evidence type="ECO:0000259" key="4">
    <source>
        <dbReference type="Pfam" id="PF14587"/>
    </source>
</evidence>
<keyword evidence="3" id="KW-0378">Hydrolase</keyword>
<dbReference type="GO" id="GO:0004348">
    <property type="term" value="F:glucosylceramidase activity"/>
    <property type="evidence" value="ECO:0007669"/>
    <property type="project" value="InterPro"/>
</dbReference>